<dbReference type="Pfam" id="PF07973">
    <property type="entry name" value="tRNA_SAD"/>
    <property type="match status" value="1"/>
</dbReference>
<gene>
    <name evidence="7" type="ORF">J2Z43_000246</name>
</gene>
<evidence type="ECO:0000256" key="5">
    <source>
        <dbReference type="SAM" id="Coils"/>
    </source>
</evidence>
<protein>
    <submittedName>
        <fullName evidence="7">Alanyl-tRNA synthetase</fullName>
        <ecNumber evidence="7">6.1.1.7</ecNumber>
    </submittedName>
</protein>
<keyword evidence="7" id="KW-0436">Ligase</keyword>
<evidence type="ECO:0000259" key="6">
    <source>
        <dbReference type="PROSITE" id="PS50860"/>
    </source>
</evidence>
<dbReference type="InterPro" id="IPR009000">
    <property type="entry name" value="Transl_B-barrel_sf"/>
</dbReference>
<dbReference type="Gene3D" id="2.40.30.130">
    <property type="match status" value="1"/>
</dbReference>
<sequence length="402" mass="45668">MVTQKLYYEDQYQKNFTAEILEIKEVDGKFHVLLDKTAFFPGGGGQFGDTGNIEKHIVLDVYDVEGKVYHVVEEKPIKLHKVKCSIDWDKREDGMQQHFGQHILSGSFYKLLNANTVSFHLGSNISIVDIEGYLNEEDIRKVEFFANEKIRENLKVNFLTPSRKELKKMWLRRDLPNTEEEIRVVEIEDLDINACCGVHPSSTGDLRVIKIKRFEKHKKATRVEFLAGKRAVDYMLHRDSYLTRICNYLSCSEEDALNGIANLNKKLDETVSKNKKLEDVVSDYELRDMIDSSKRIGSISVVTKSYKDGDIKYISKIANKVAEHKNSIALFAVEFDDKANLVFSCSEDIKDRVHIGNVLKDAITLIDGNGGGSNTFAQGGGRNNGNVGSALDYAYMKIEKLF</sequence>
<dbReference type="GO" id="GO:0004813">
    <property type="term" value="F:alanine-tRNA ligase activity"/>
    <property type="evidence" value="ECO:0007669"/>
    <property type="project" value="UniProtKB-EC"/>
</dbReference>
<dbReference type="Gene3D" id="3.30.980.10">
    <property type="entry name" value="Threonyl-trna Synthetase, Chain A, domain 2"/>
    <property type="match status" value="1"/>
</dbReference>
<dbReference type="RefSeq" id="WP_209455481.1">
    <property type="nucleotide sequence ID" value="NZ_BAAACS010000017.1"/>
</dbReference>
<dbReference type="InterPro" id="IPR018163">
    <property type="entry name" value="Thr/Ala-tRNA-synth_IIc_edit"/>
</dbReference>
<evidence type="ECO:0000313" key="7">
    <source>
        <dbReference type="EMBL" id="MBP1853856.1"/>
    </source>
</evidence>
<dbReference type="InterPro" id="IPR018165">
    <property type="entry name" value="Ala-tRNA-synth_IIc_core"/>
</dbReference>
<comment type="subcellular location">
    <subcellularLocation>
        <location evidence="2">Cytoplasm</location>
    </subcellularLocation>
</comment>
<dbReference type="InterPro" id="IPR003156">
    <property type="entry name" value="DHHA1_dom"/>
</dbReference>
<proteinExistence type="predicted"/>
<dbReference type="SMART" id="SM00863">
    <property type="entry name" value="tRNA_SAD"/>
    <property type="match status" value="1"/>
</dbReference>
<organism evidence="7 8">
    <name type="scientific">Metaclostridioides mangenotii</name>
    <dbReference type="NCBI Taxonomy" id="1540"/>
    <lineage>
        <taxon>Bacteria</taxon>
        <taxon>Bacillati</taxon>
        <taxon>Bacillota</taxon>
        <taxon>Clostridia</taxon>
        <taxon>Peptostreptococcales</taxon>
        <taxon>Peptostreptococcaceae</taxon>
        <taxon>Metaclostridioides</taxon>
    </lineage>
</organism>
<comment type="cofactor">
    <cofactor evidence="1">
        <name>Zn(2+)</name>
        <dbReference type="ChEBI" id="CHEBI:29105"/>
    </cofactor>
</comment>
<dbReference type="PROSITE" id="PS50860">
    <property type="entry name" value="AA_TRNA_LIGASE_II_ALA"/>
    <property type="match status" value="1"/>
</dbReference>
<evidence type="ECO:0000256" key="4">
    <source>
        <dbReference type="ARBA" id="ARBA00022833"/>
    </source>
</evidence>
<name>A0ABS4E7D7_9FIRM</name>
<dbReference type="SUPFAM" id="SSF55186">
    <property type="entry name" value="ThrRS/AlaRS common domain"/>
    <property type="match status" value="1"/>
</dbReference>
<feature type="domain" description="Alanyl-transfer RNA synthetases family profile" evidence="6">
    <location>
        <begin position="1"/>
        <end position="237"/>
    </location>
</feature>
<comment type="caution">
    <text evidence="7">The sequence shown here is derived from an EMBL/GenBank/DDBJ whole genome shotgun (WGS) entry which is preliminary data.</text>
</comment>
<dbReference type="SUPFAM" id="SSF50447">
    <property type="entry name" value="Translation proteins"/>
    <property type="match status" value="1"/>
</dbReference>
<evidence type="ECO:0000256" key="1">
    <source>
        <dbReference type="ARBA" id="ARBA00001947"/>
    </source>
</evidence>
<dbReference type="InterPro" id="IPR012947">
    <property type="entry name" value="tRNA_SAD"/>
</dbReference>
<keyword evidence="3" id="KW-0479">Metal-binding</keyword>
<dbReference type="InterPro" id="IPR051335">
    <property type="entry name" value="Alanyl-tRNA_Editing_Enzymes"/>
</dbReference>
<evidence type="ECO:0000256" key="3">
    <source>
        <dbReference type="ARBA" id="ARBA00022723"/>
    </source>
</evidence>
<feature type="coiled-coil region" evidence="5">
    <location>
        <begin position="260"/>
        <end position="287"/>
    </location>
</feature>
<dbReference type="Gene3D" id="3.10.310.40">
    <property type="match status" value="1"/>
</dbReference>
<evidence type="ECO:0000313" key="8">
    <source>
        <dbReference type="Proteomes" id="UP000767291"/>
    </source>
</evidence>
<dbReference type="PANTHER" id="PTHR43462">
    <property type="entry name" value="ALANYL-TRNA EDITING PROTEIN"/>
    <property type="match status" value="1"/>
</dbReference>
<keyword evidence="4" id="KW-0862">Zinc</keyword>
<dbReference type="EC" id="6.1.1.7" evidence="7"/>
<accession>A0ABS4E7D7</accession>
<keyword evidence="5" id="KW-0175">Coiled coil</keyword>
<dbReference type="Proteomes" id="UP000767291">
    <property type="component" value="Unassembled WGS sequence"/>
</dbReference>
<reference evidence="7 8" key="1">
    <citation type="submission" date="2021-03" db="EMBL/GenBank/DDBJ databases">
        <title>Genomic Encyclopedia of Type Strains, Phase IV (KMG-IV): sequencing the most valuable type-strain genomes for metagenomic binning, comparative biology and taxonomic classification.</title>
        <authorList>
            <person name="Goeker M."/>
        </authorList>
    </citation>
    <scope>NUCLEOTIDE SEQUENCE [LARGE SCALE GENOMIC DNA]</scope>
    <source>
        <strain evidence="7 8">DSM 1289</strain>
    </source>
</reference>
<evidence type="ECO:0000256" key="2">
    <source>
        <dbReference type="ARBA" id="ARBA00004496"/>
    </source>
</evidence>
<keyword evidence="8" id="KW-1185">Reference proteome</keyword>
<dbReference type="Pfam" id="PF02272">
    <property type="entry name" value="DHHA1"/>
    <property type="match status" value="1"/>
</dbReference>
<dbReference type="PANTHER" id="PTHR43462:SF1">
    <property type="entry name" value="ALANYL-TRNA EDITING PROTEIN AARSD1"/>
    <property type="match status" value="1"/>
</dbReference>
<dbReference type="EMBL" id="JAGGJX010000001">
    <property type="protein sequence ID" value="MBP1853856.1"/>
    <property type="molecule type" value="Genomic_DNA"/>
</dbReference>